<evidence type="ECO:0000313" key="2">
    <source>
        <dbReference type="EMBL" id="CAG6785049.1"/>
    </source>
</evidence>
<keyword evidence="1" id="KW-0472">Membrane</keyword>
<organism evidence="2">
    <name type="scientific">Cacopsylla melanoneura</name>
    <dbReference type="NCBI Taxonomy" id="428564"/>
    <lineage>
        <taxon>Eukaryota</taxon>
        <taxon>Metazoa</taxon>
        <taxon>Ecdysozoa</taxon>
        <taxon>Arthropoda</taxon>
        <taxon>Hexapoda</taxon>
        <taxon>Insecta</taxon>
        <taxon>Pterygota</taxon>
        <taxon>Neoptera</taxon>
        <taxon>Paraneoptera</taxon>
        <taxon>Hemiptera</taxon>
        <taxon>Sternorrhyncha</taxon>
        <taxon>Psylloidea</taxon>
        <taxon>Psyllidae</taxon>
        <taxon>Psyllinae</taxon>
        <taxon>Cacopsylla</taxon>
    </lineage>
</organism>
<keyword evidence="1" id="KW-0812">Transmembrane</keyword>
<feature type="transmembrane region" description="Helical" evidence="1">
    <location>
        <begin position="162"/>
        <end position="181"/>
    </location>
</feature>
<keyword evidence="1" id="KW-1133">Transmembrane helix</keyword>
<proteinExistence type="predicted"/>
<feature type="transmembrane region" description="Helical" evidence="1">
    <location>
        <begin position="37"/>
        <end position="55"/>
    </location>
</feature>
<dbReference type="EMBL" id="HBUF01641434">
    <property type="protein sequence ID" value="CAG6785049.1"/>
    <property type="molecule type" value="Transcribed_RNA"/>
</dbReference>
<evidence type="ECO:0000256" key="1">
    <source>
        <dbReference type="SAM" id="Phobius"/>
    </source>
</evidence>
<accession>A0A8D9BL25</accession>
<feature type="transmembrane region" description="Helical" evidence="1">
    <location>
        <begin position="129"/>
        <end position="150"/>
    </location>
</feature>
<dbReference type="AlphaFoldDB" id="A0A8D9BL25"/>
<name>A0A8D9BL25_9HEMI</name>
<sequence length="184" mass="22000">MYQIRDISSQVHPSNIIFSILGLHYYHDNQIPIYYKLYNFLYILVYVSTTLYNLINDNTEMIALYNNTIIIPLICYYLLHMMNICLFISLYINTYVNHFKIKKIYNKINRIDFLLVTCGIRVKHNNKKIIAKLILVIAAIIGIDLVFYFFGLKYNNLLMNYINLSVLITLHYIIYLLIHFIHDR</sequence>
<feature type="transmembrane region" description="Helical" evidence="1">
    <location>
        <begin position="67"/>
        <end position="92"/>
    </location>
</feature>
<reference evidence="2" key="1">
    <citation type="submission" date="2021-05" db="EMBL/GenBank/DDBJ databases">
        <authorList>
            <person name="Alioto T."/>
            <person name="Alioto T."/>
            <person name="Gomez Garrido J."/>
        </authorList>
    </citation>
    <scope>NUCLEOTIDE SEQUENCE</scope>
</reference>
<protein>
    <submittedName>
        <fullName evidence="2">Uncharacterized protein</fullName>
    </submittedName>
</protein>